<reference evidence="3" key="1">
    <citation type="journal article" date="2014" name="Int. J. Syst. Evol. Microbiol.">
        <title>Complete genome of a new Firmicutes species belonging to the dominant human colonic microbiota ('Ruminococcus bicirculans') reveals two chromosomes and a selective capacity to utilize plant glucans.</title>
        <authorList>
            <consortium name="NISC Comparative Sequencing Program"/>
            <person name="Wegmann U."/>
            <person name="Louis P."/>
            <person name="Goesmann A."/>
            <person name="Henrissat B."/>
            <person name="Duncan S.H."/>
            <person name="Flint H.J."/>
        </authorList>
    </citation>
    <scope>NUCLEOTIDE SEQUENCE</scope>
    <source>
        <strain evidence="3">CECT 8869</strain>
    </source>
</reference>
<protein>
    <submittedName>
        <fullName evidence="3">T9SS type A sorting domain-containing protein</fullName>
    </submittedName>
</protein>
<dbReference type="Proteomes" id="UP001168579">
    <property type="component" value="Unassembled WGS sequence"/>
</dbReference>
<evidence type="ECO:0000313" key="4">
    <source>
        <dbReference type="Proteomes" id="UP001168579"/>
    </source>
</evidence>
<evidence type="ECO:0000256" key="1">
    <source>
        <dbReference type="ARBA" id="ARBA00022729"/>
    </source>
</evidence>
<gene>
    <name evidence="3" type="ORF">Q2T41_03975</name>
</gene>
<evidence type="ECO:0000313" key="3">
    <source>
        <dbReference type="EMBL" id="MDO1511821.1"/>
    </source>
</evidence>
<dbReference type="InterPro" id="IPR026444">
    <property type="entry name" value="Secre_tail"/>
</dbReference>
<organism evidence="3 4">
    <name type="scientific">Maribacter confluentis</name>
    <dbReference type="NCBI Taxonomy" id="1656093"/>
    <lineage>
        <taxon>Bacteria</taxon>
        <taxon>Pseudomonadati</taxon>
        <taxon>Bacteroidota</taxon>
        <taxon>Flavobacteriia</taxon>
        <taxon>Flavobacteriales</taxon>
        <taxon>Flavobacteriaceae</taxon>
        <taxon>Maribacter</taxon>
    </lineage>
</organism>
<dbReference type="RefSeq" id="WP_304435042.1">
    <property type="nucleotide sequence ID" value="NZ_JAUKUC010000001.1"/>
</dbReference>
<reference evidence="3" key="2">
    <citation type="submission" date="2023-06" db="EMBL/GenBank/DDBJ databases">
        <authorList>
            <person name="Lucena T."/>
            <person name="Sun Q."/>
        </authorList>
    </citation>
    <scope>NUCLEOTIDE SEQUENCE</scope>
    <source>
        <strain evidence="3">CECT 8869</strain>
    </source>
</reference>
<dbReference type="NCBIfam" id="TIGR04183">
    <property type="entry name" value="Por_Secre_tail"/>
    <property type="match status" value="1"/>
</dbReference>
<feature type="signal peptide" evidence="2">
    <location>
        <begin position="1"/>
        <end position="22"/>
    </location>
</feature>
<keyword evidence="4" id="KW-1185">Reference proteome</keyword>
<feature type="chain" id="PRO_5046470385" evidence="2">
    <location>
        <begin position="23"/>
        <end position="194"/>
    </location>
</feature>
<dbReference type="EMBL" id="JAUKUC010000001">
    <property type="protein sequence ID" value="MDO1511821.1"/>
    <property type="molecule type" value="Genomic_DNA"/>
</dbReference>
<proteinExistence type="predicted"/>
<evidence type="ECO:0000256" key="2">
    <source>
        <dbReference type="SAM" id="SignalP"/>
    </source>
</evidence>
<accession>A0ABT8RLT6</accession>
<comment type="caution">
    <text evidence="3">The sequence shown here is derived from an EMBL/GenBank/DDBJ whole genome shotgun (WGS) entry which is preliminary data.</text>
</comment>
<sequence>MKNILKITTVVAFMFATVAGMAREPKLNLLTAGKAKSVVLTMEASSVGVQIKLMDSDLNVIYSEKVSEGLFSKKLNFKDLADGVYFLSADDNLKNYSYTIVLDKNNVKIVDADEDIKPFFRKTNNMILMNYLNLDKSKMAIKIYDAEGRTVFSQEVIDELIVEKAFNFADAFPGVYVVTVKSAGKTYTEEFVVN</sequence>
<keyword evidence="1 2" id="KW-0732">Signal</keyword>
<name>A0ABT8RLT6_9FLAO</name>